<dbReference type="OrthoDB" id="5944985at2"/>
<gene>
    <name evidence="1" type="ORF">CR105_16045</name>
</gene>
<name>A0A2G8TCY1_9BURK</name>
<reference evidence="1 2" key="1">
    <citation type="submission" date="2017-10" db="EMBL/GenBank/DDBJ databases">
        <title>Massilia psychrophilum sp. nov., a novel purple-pigmented bacterium isolated from Tianshan glacier, Xinjiang Municipality, China.</title>
        <authorList>
            <person name="Wang H."/>
        </authorList>
    </citation>
    <scope>NUCLEOTIDE SEQUENCE [LARGE SCALE GENOMIC DNA]</scope>
    <source>
        <strain evidence="1 2">JCM 30074</strain>
    </source>
</reference>
<evidence type="ECO:0000313" key="1">
    <source>
        <dbReference type="EMBL" id="PIL43863.1"/>
    </source>
</evidence>
<evidence type="ECO:0008006" key="3">
    <source>
        <dbReference type="Google" id="ProtNLM"/>
    </source>
</evidence>
<accession>A0A2G8TCY1</accession>
<dbReference type="EMBL" id="PDOC01000010">
    <property type="protein sequence ID" value="PIL43863.1"/>
    <property type="molecule type" value="Genomic_DNA"/>
</dbReference>
<dbReference type="AlphaFoldDB" id="A0A2G8TCY1"/>
<dbReference type="InterPro" id="IPR036086">
    <property type="entry name" value="ParB/Sulfiredoxin_sf"/>
</dbReference>
<evidence type="ECO:0000313" key="2">
    <source>
        <dbReference type="Proteomes" id="UP000230390"/>
    </source>
</evidence>
<keyword evidence="2" id="KW-1185">Reference proteome</keyword>
<dbReference type="SUPFAM" id="SSF110849">
    <property type="entry name" value="ParB/Sulfiredoxin"/>
    <property type="match status" value="1"/>
</dbReference>
<organism evidence="1 2">
    <name type="scientific">Massilia eurypsychrophila</name>
    <dbReference type="NCBI Taxonomy" id="1485217"/>
    <lineage>
        <taxon>Bacteria</taxon>
        <taxon>Pseudomonadati</taxon>
        <taxon>Pseudomonadota</taxon>
        <taxon>Betaproteobacteria</taxon>
        <taxon>Burkholderiales</taxon>
        <taxon>Oxalobacteraceae</taxon>
        <taxon>Telluria group</taxon>
        <taxon>Massilia</taxon>
    </lineage>
</organism>
<comment type="caution">
    <text evidence="1">The sequence shown here is derived from an EMBL/GenBank/DDBJ whole genome shotgun (WGS) entry which is preliminary data.</text>
</comment>
<proteinExistence type="predicted"/>
<protein>
    <recommendedName>
        <fullName evidence="3">Plasmid replication/partition related protein</fullName>
    </recommendedName>
</protein>
<sequence length="298" mass="32470">MLELQIDKELQAWIDPLSTEEYALLEASILQDGCRDPLVVWGGYLLDGHNRYEICQKHGLSFSTFEKVGLVTKVDVKIWMIQNQMGKRNTTDFARTALALKLKPLLELRARERQAHGQTAPGRTLSLNSDEALIRTDDSIAKLAGVGRDTVRKVEKIIGKATPEVIAQVRAGEISINAAAKTVTPPRAVAAPAAEQTPAPSSSNEITVVPDAAPENFGPSPEEIAAAVRAEAEQLEYIRNLLASDDDPLALALADLKQKGLEISALRSQNAGHQNTINDQIRMIKSLRSRLAKLEGTV</sequence>
<dbReference type="RefSeq" id="WP_099789965.1">
    <property type="nucleotide sequence ID" value="NZ_JBHLYV010000012.1"/>
</dbReference>
<dbReference type="Proteomes" id="UP000230390">
    <property type="component" value="Unassembled WGS sequence"/>
</dbReference>